<evidence type="ECO:0000313" key="2">
    <source>
        <dbReference type="EMBL" id="KAG9239256.1"/>
    </source>
</evidence>
<gene>
    <name evidence="2" type="ORF">BJ875DRAFT_448827</name>
</gene>
<proteinExistence type="predicted"/>
<accession>A0A9P7YT39</accession>
<organism evidence="2 3">
    <name type="scientific">Amylocarpus encephaloides</name>
    <dbReference type="NCBI Taxonomy" id="45428"/>
    <lineage>
        <taxon>Eukaryota</taxon>
        <taxon>Fungi</taxon>
        <taxon>Dikarya</taxon>
        <taxon>Ascomycota</taxon>
        <taxon>Pezizomycotina</taxon>
        <taxon>Leotiomycetes</taxon>
        <taxon>Helotiales</taxon>
        <taxon>Helotiales incertae sedis</taxon>
        <taxon>Amylocarpus</taxon>
    </lineage>
</organism>
<dbReference type="OrthoDB" id="5226911at2759"/>
<feature type="region of interest" description="Disordered" evidence="1">
    <location>
        <begin position="137"/>
        <end position="253"/>
    </location>
</feature>
<evidence type="ECO:0000256" key="1">
    <source>
        <dbReference type="SAM" id="MobiDB-lite"/>
    </source>
</evidence>
<sequence length="306" mass="33687">MGEFHEAVSALLGFFTEGLSNIRALKEHRTGLRSSASTSEVRLTKSLKKNRNEVKSAYDRDLERFGAKFADGDVEAKSSLAIILARLAAGVLNVVSRLSKGKSTASDYQTLLSLSDVTRAETIKTFERLSNRISTSSLALMPTKQEQSAVKRNQRRTGSSTSKSSHVRASAPNLSPTPFGMATASGWVRPKPHKNRPSASRSASSSKTPRKQPSPEPPQRPQELTNSPPPQRKPRGSPRAIEENGNRNSYMSFASDSTKLGEIPEHKWAGNNNGMGMYPITPRYPLDYYRAPLKPKSRLMKLFGRS</sequence>
<dbReference type="AlphaFoldDB" id="A0A9P7YT39"/>
<protein>
    <submittedName>
        <fullName evidence="2">Uncharacterized protein</fullName>
    </submittedName>
</protein>
<dbReference type="EMBL" id="MU251360">
    <property type="protein sequence ID" value="KAG9239256.1"/>
    <property type="molecule type" value="Genomic_DNA"/>
</dbReference>
<comment type="caution">
    <text evidence="2">The sequence shown here is derived from an EMBL/GenBank/DDBJ whole genome shotgun (WGS) entry which is preliminary data.</text>
</comment>
<reference evidence="2" key="1">
    <citation type="journal article" date="2021" name="IMA Fungus">
        <title>Genomic characterization of three marine fungi, including Emericellopsis atlantica sp. nov. with signatures of a generalist lifestyle and marine biomass degradation.</title>
        <authorList>
            <person name="Hagestad O.C."/>
            <person name="Hou L."/>
            <person name="Andersen J.H."/>
            <person name="Hansen E.H."/>
            <person name="Altermark B."/>
            <person name="Li C."/>
            <person name="Kuhnert E."/>
            <person name="Cox R.J."/>
            <person name="Crous P.W."/>
            <person name="Spatafora J.W."/>
            <person name="Lail K."/>
            <person name="Amirebrahimi M."/>
            <person name="Lipzen A."/>
            <person name="Pangilinan J."/>
            <person name="Andreopoulos W."/>
            <person name="Hayes R.D."/>
            <person name="Ng V."/>
            <person name="Grigoriev I.V."/>
            <person name="Jackson S.A."/>
            <person name="Sutton T.D.S."/>
            <person name="Dobson A.D.W."/>
            <person name="Rama T."/>
        </authorList>
    </citation>
    <scope>NUCLEOTIDE SEQUENCE</scope>
    <source>
        <strain evidence="2">TRa018bII</strain>
    </source>
</reference>
<feature type="compositionally biased region" description="Polar residues" evidence="1">
    <location>
        <begin position="137"/>
        <end position="164"/>
    </location>
</feature>
<keyword evidence="3" id="KW-1185">Reference proteome</keyword>
<name>A0A9P7YT39_9HELO</name>
<evidence type="ECO:0000313" key="3">
    <source>
        <dbReference type="Proteomes" id="UP000824998"/>
    </source>
</evidence>
<dbReference type="Proteomes" id="UP000824998">
    <property type="component" value="Unassembled WGS sequence"/>
</dbReference>